<dbReference type="Gene3D" id="3.30.420.240">
    <property type="match status" value="1"/>
</dbReference>
<evidence type="ECO:0000313" key="1">
    <source>
        <dbReference type="EMBL" id="KKM62684.1"/>
    </source>
</evidence>
<accession>A0A0F9IZ55</accession>
<gene>
    <name evidence="1" type="ORF">LCGC14_1519170</name>
</gene>
<sequence>MIWDKWQLEVIEYQGSVTIRKGRQVGGSTAIGRKSSKLMLKYPGSRSLMIAPAQRQSSELYIKTMSWLEIKHHEAIEAAGGYKDDPEVSTRGNMVLRRVFEQKHGIFEEQPTKTIVKLKNGSILYSLPAGKTGVFLRSFALDFLYIDEAAYVPDAVYNALKPMLLVSKKKNGLGWEVFLSTPFGKGGFFYNSFTDEDYKQFHISSEDCERIDKKDLRKEEKKITKMQYAQEYLGEFIDEFQQYFPTALIKECMKKGNFIRWNYKEHYKKGGNYYLGVDYAGPGKDDNAFVIGEMQGNNDLRIVTAWEDSEPNTVKINYKIVALEKEYNFRKIFVDSGGFGCGPSDALIELLGRKVIGLNNAKKTIDKNTERSNKILKEDLYSNAKVLMEQGKIPMIDNLGLLNSLRCMTFEHKEEGRLKITGIKSHIAEAFVRVCWAVKEKGLNIYCC</sequence>
<dbReference type="Gene3D" id="3.40.50.300">
    <property type="entry name" value="P-loop containing nucleotide triphosphate hydrolases"/>
    <property type="match status" value="1"/>
</dbReference>
<evidence type="ECO:0008006" key="2">
    <source>
        <dbReference type="Google" id="ProtNLM"/>
    </source>
</evidence>
<dbReference type="EMBL" id="LAZR01011245">
    <property type="protein sequence ID" value="KKM62684.1"/>
    <property type="molecule type" value="Genomic_DNA"/>
</dbReference>
<organism evidence="1">
    <name type="scientific">marine sediment metagenome</name>
    <dbReference type="NCBI Taxonomy" id="412755"/>
    <lineage>
        <taxon>unclassified sequences</taxon>
        <taxon>metagenomes</taxon>
        <taxon>ecological metagenomes</taxon>
    </lineage>
</organism>
<reference evidence="1" key="1">
    <citation type="journal article" date="2015" name="Nature">
        <title>Complex archaea that bridge the gap between prokaryotes and eukaryotes.</title>
        <authorList>
            <person name="Spang A."/>
            <person name="Saw J.H."/>
            <person name="Jorgensen S.L."/>
            <person name="Zaremba-Niedzwiedzka K."/>
            <person name="Martijn J."/>
            <person name="Lind A.E."/>
            <person name="van Eijk R."/>
            <person name="Schleper C."/>
            <person name="Guy L."/>
            <person name="Ettema T.J."/>
        </authorList>
    </citation>
    <scope>NUCLEOTIDE SEQUENCE</scope>
</reference>
<name>A0A0F9IZ55_9ZZZZ</name>
<comment type="caution">
    <text evidence="1">The sequence shown here is derived from an EMBL/GenBank/DDBJ whole genome shotgun (WGS) entry which is preliminary data.</text>
</comment>
<protein>
    <recommendedName>
        <fullName evidence="2">Terminase large subunit gp17-like C-terminal domain-containing protein</fullName>
    </recommendedName>
</protein>
<dbReference type="InterPro" id="IPR027417">
    <property type="entry name" value="P-loop_NTPase"/>
</dbReference>
<dbReference type="AlphaFoldDB" id="A0A0F9IZ55"/>
<proteinExistence type="predicted"/>